<dbReference type="AlphaFoldDB" id="A0A8S1LRN1"/>
<dbReference type="Proteomes" id="UP000688137">
    <property type="component" value="Unassembled WGS sequence"/>
</dbReference>
<name>A0A8S1LRN1_PARPR</name>
<comment type="caution">
    <text evidence="1">The sequence shown here is derived from an EMBL/GenBank/DDBJ whole genome shotgun (WGS) entry which is preliminary data.</text>
</comment>
<reference evidence="1" key="1">
    <citation type="submission" date="2021-01" db="EMBL/GenBank/DDBJ databases">
        <authorList>
            <consortium name="Genoscope - CEA"/>
            <person name="William W."/>
        </authorList>
    </citation>
    <scope>NUCLEOTIDE SEQUENCE</scope>
</reference>
<keyword evidence="2" id="KW-1185">Reference proteome</keyword>
<accession>A0A8S1LRN1</accession>
<gene>
    <name evidence="1" type="ORF">PPRIM_AZ9-3.1.T0420005</name>
</gene>
<organism evidence="1 2">
    <name type="scientific">Paramecium primaurelia</name>
    <dbReference type="NCBI Taxonomy" id="5886"/>
    <lineage>
        <taxon>Eukaryota</taxon>
        <taxon>Sar</taxon>
        <taxon>Alveolata</taxon>
        <taxon>Ciliophora</taxon>
        <taxon>Intramacronucleata</taxon>
        <taxon>Oligohymenophorea</taxon>
        <taxon>Peniculida</taxon>
        <taxon>Parameciidae</taxon>
        <taxon>Paramecium</taxon>
    </lineage>
</organism>
<dbReference type="EMBL" id="CAJJDM010000041">
    <property type="protein sequence ID" value="CAD8068143.1"/>
    <property type="molecule type" value="Genomic_DNA"/>
</dbReference>
<sequence length="165" mass="19214">MCNKPQEKKSVYYHGKDKNRSGRIISTNEPPLLQNQVSQKFSQFSNEYERRDCCINLLCRIANLVIQLIWKNLQFLQLNNNTLCYLDNKFTFNFQKTCSYIQAIIVVCKLSDEAKLTVQVLNQTLQSAQVNNVFSIKHVFIQHLKALCYATSFKCRAYSINKTKS</sequence>
<protein>
    <submittedName>
        <fullName evidence="1">Uncharacterized protein</fullName>
    </submittedName>
</protein>
<proteinExistence type="predicted"/>
<evidence type="ECO:0000313" key="1">
    <source>
        <dbReference type="EMBL" id="CAD8068143.1"/>
    </source>
</evidence>
<evidence type="ECO:0000313" key="2">
    <source>
        <dbReference type="Proteomes" id="UP000688137"/>
    </source>
</evidence>